<evidence type="ECO:0000256" key="4">
    <source>
        <dbReference type="ARBA" id="ARBA00022692"/>
    </source>
</evidence>
<feature type="repeat" description="Solcar" evidence="9">
    <location>
        <begin position="197"/>
        <end position="269"/>
    </location>
</feature>
<dbReference type="SUPFAM" id="SSF103506">
    <property type="entry name" value="Mitochondrial carrier"/>
    <property type="match status" value="1"/>
</dbReference>
<keyword evidence="7" id="KW-0496">Mitochondrion</keyword>
<evidence type="ECO:0000256" key="3">
    <source>
        <dbReference type="ARBA" id="ARBA00022448"/>
    </source>
</evidence>
<keyword evidence="3 10" id="KW-0813">Transport</keyword>
<dbReference type="GO" id="GO:0031966">
    <property type="term" value="C:mitochondrial membrane"/>
    <property type="evidence" value="ECO:0007669"/>
    <property type="project" value="UniProtKB-SubCell"/>
</dbReference>
<gene>
    <name evidence="11" type="ORF">NADFUDRAFT_52091</name>
</gene>
<dbReference type="EMBL" id="KV454411">
    <property type="protein sequence ID" value="ODQ64452.1"/>
    <property type="molecule type" value="Genomic_DNA"/>
</dbReference>
<feature type="repeat" description="Solcar" evidence="9">
    <location>
        <begin position="286"/>
        <end position="373"/>
    </location>
</feature>
<dbReference type="InterPro" id="IPR023395">
    <property type="entry name" value="MCP_dom_sf"/>
</dbReference>
<evidence type="ECO:0000256" key="2">
    <source>
        <dbReference type="ARBA" id="ARBA00006375"/>
    </source>
</evidence>
<comment type="subcellular location">
    <subcellularLocation>
        <location evidence="1">Mitochondrion membrane</location>
        <topology evidence="1">Multi-pass membrane protein</topology>
    </subcellularLocation>
</comment>
<dbReference type="STRING" id="857566.A0A1E3PHN1"/>
<accession>A0A1E3PHN1</accession>
<dbReference type="PANTHER" id="PTHR45788:SF5">
    <property type="entry name" value="AFR253WP"/>
    <property type="match status" value="1"/>
</dbReference>
<evidence type="ECO:0000256" key="5">
    <source>
        <dbReference type="ARBA" id="ARBA00022737"/>
    </source>
</evidence>
<dbReference type="AlphaFoldDB" id="A0A1E3PHN1"/>
<proteinExistence type="inferred from homology"/>
<dbReference type="Proteomes" id="UP000095009">
    <property type="component" value="Unassembled WGS sequence"/>
</dbReference>
<evidence type="ECO:0000256" key="9">
    <source>
        <dbReference type="PROSITE-ProRule" id="PRU00282"/>
    </source>
</evidence>
<keyword evidence="4 9" id="KW-0812">Transmembrane</keyword>
<dbReference type="PROSITE" id="PS50920">
    <property type="entry name" value="SOLCAR"/>
    <property type="match status" value="3"/>
</dbReference>
<dbReference type="GO" id="GO:0006843">
    <property type="term" value="P:mitochondrial citrate transmembrane transport"/>
    <property type="evidence" value="ECO:0007669"/>
    <property type="project" value="TreeGrafter"/>
</dbReference>
<evidence type="ECO:0000256" key="6">
    <source>
        <dbReference type="ARBA" id="ARBA00022989"/>
    </source>
</evidence>
<reference evidence="11 12" key="1">
    <citation type="journal article" date="2016" name="Proc. Natl. Acad. Sci. U.S.A.">
        <title>Comparative genomics of biotechnologically important yeasts.</title>
        <authorList>
            <person name="Riley R."/>
            <person name="Haridas S."/>
            <person name="Wolfe K.H."/>
            <person name="Lopes M.R."/>
            <person name="Hittinger C.T."/>
            <person name="Goeker M."/>
            <person name="Salamov A.A."/>
            <person name="Wisecaver J.H."/>
            <person name="Long T.M."/>
            <person name="Calvey C.H."/>
            <person name="Aerts A.L."/>
            <person name="Barry K.W."/>
            <person name="Choi C."/>
            <person name="Clum A."/>
            <person name="Coughlan A.Y."/>
            <person name="Deshpande S."/>
            <person name="Douglass A.P."/>
            <person name="Hanson S.J."/>
            <person name="Klenk H.-P."/>
            <person name="LaButti K.M."/>
            <person name="Lapidus A."/>
            <person name="Lindquist E.A."/>
            <person name="Lipzen A.M."/>
            <person name="Meier-Kolthoff J.P."/>
            <person name="Ohm R.A."/>
            <person name="Otillar R.P."/>
            <person name="Pangilinan J.L."/>
            <person name="Peng Y."/>
            <person name="Rokas A."/>
            <person name="Rosa C.A."/>
            <person name="Scheuner C."/>
            <person name="Sibirny A.A."/>
            <person name="Slot J.C."/>
            <person name="Stielow J.B."/>
            <person name="Sun H."/>
            <person name="Kurtzman C.P."/>
            <person name="Blackwell M."/>
            <person name="Grigoriev I.V."/>
            <person name="Jeffries T.W."/>
        </authorList>
    </citation>
    <scope>NUCLEOTIDE SEQUENCE [LARGE SCALE GENOMIC DNA]</scope>
    <source>
        <strain evidence="11 12">DSM 6958</strain>
    </source>
</reference>
<evidence type="ECO:0000256" key="1">
    <source>
        <dbReference type="ARBA" id="ARBA00004225"/>
    </source>
</evidence>
<dbReference type="InterPro" id="IPR018108">
    <property type="entry name" value="MCP_transmembrane"/>
</dbReference>
<feature type="repeat" description="Solcar" evidence="9">
    <location>
        <begin position="13"/>
        <end position="96"/>
    </location>
</feature>
<keyword evidence="6" id="KW-1133">Transmembrane helix</keyword>
<evidence type="ECO:0000313" key="11">
    <source>
        <dbReference type="EMBL" id="ODQ64452.1"/>
    </source>
</evidence>
<dbReference type="Gene3D" id="1.50.40.10">
    <property type="entry name" value="Mitochondrial carrier domain"/>
    <property type="match status" value="2"/>
</dbReference>
<name>A0A1E3PHN1_9ASCO</name>
<evidence type="ECO:0000256" key="7">
    <source>
        <dbReference type="ARBA" id="ARBA00023128"/>
    </source>
</evidence>
<keyword evidence="12" id="KW-1185">Reference proteome</keyword>
<sequence>MSSVGSSQPEKYENLLTVTIAGMVAGSVEKMALYPMEYWKTRYQLHRNISGLKLAQVNTRDIKNLSVFYTGSSVALLGTLAKSLTRFTVYNKLVHYMAEDSSNSGSTSAGTIRGGQVSTSAPKVIMAGMLTGALESVTIVPFESIKTTMIERSIARTQHSNDSLETKKVNPMDKVHQEKIRDNKPHIRSRANGVSPSSAIKSNPGAIVYRANMTPLPLEENVTRLSETIKNMYSQRGLTAFVQGFWPTLFRQGAYSSVRFSSYHLLKQAAYPARDSDLDSESAYSPSSYGVMFFGGLSSAAAVLITQPIDVIKTRMQTVNAKAMYGSSLICVYRICLEENTVKTLWSGTVPRLGMAFVGGAVVFQVYEMTEKLMNMAAQKSAFAAS</sequence>
<evidence type="ECO:0000313" key="12">
    <source>
        <dbReference type="Proteomes" id="UP000095009"/>
    </source>
</evidence>
<dbReference type="Pfam" id="PF00153">
    <property type="entry name" value="Mito_carr"/>
    <property type="match status" value="3"/>
</dbReference>
<keyword evidence="8 9" id="KW-0472">Membrane</keyword>
<organism evidence="11 12">
    <name type="scientific">Nadsonia fulvescens var. elongata DSM 6958</name>
    <dbReference type="NCBI Taxonomy" id="857566"/>
    <lineage>
        <taxon>Eukaryota</taxon>
        <taxon>Fungi</taxon>
        <taxon>Dikarya</taxon>
        <taxon>Ascomycota</taxon>
        <taxon>Saccharomycotina</taxon>
        <taxon>Dipodascomycetes</taxon>
        <taxon>Dipodascales</taxon>
        <taxon>Dipodascales incertae sedis</taxon>
        <taxon>Nadsonia</taxon>
    </lineage>
</organism>
<comment type="similarity">
    <text evidence="2 10">Belongs to the mitochondrial carrier (TC 2.A.29) family.</text>
</comment>
<dbReference type="PANTHER" id="PTHR45788">
    <property type="entry name" value="SUCCINATE/FUMARATE MITOCHONDRIAL TRANSPORTER-RELATED"/>
    <property type="match status" value="1"/>
</dbReference>
<dbReference type="InterPro" id="IPR049563">
    <property type="entry name" value="TXTP-like"/>
</dbReference>
<protein>
    <submittedName>
        <fullName evidence="11">Mitochondrial carrier</fullName>
    </submittedName>
</protein>
<dbReference type="OrthoDB" id="44467at2759"/>
<evidence type="ECO:0000256" key="10">
    <source>
        <dbReference type="RuleBase" id="RU000488"/>
    </source>
</evidence>
<dbReference type="GO" id="GO:0071913">
    <property type="term" value="F:citrate secondary active transmembrane transporter activity"/>
    <property type="evidence" value="ECO:0007669"/>
    <property type="project" value="TreeGrafter"/>
</dbReference>
<evidence type="ECO:0000256" key="8">
    <source>
        <dbReference type="ARBA" id="ARBA00023136"/>
    </source>
</evidence>
<keyword evidence="5" id="KW-0677">Repeat</keyword>